<gene>
    <name evidence="3" type="ORF">M513_02370</name>
</gene>
<keyword evidence="4" id="KW-1185">Reference proteome</keyword>
<feature type="non-terminal residue" evidence="3">
    <location>
        <position position="115"/>
    </location>
</feature>
<proteinExistence type="predicted"/>
<comment type="subcellular location">
    <subcellularLocation>
        <location evidence="1">Nucleus</location>
    </subcellularLocation>
</comment>
<reference evidence="3 4" key="1">
    <citation type="journal article" date="2014" name="Nat. Genet.">
        <title>Genome and transcriptome of the porcine whipworm Trichuris suis.</title>
        <authorList>
            <person name="Jex A.R."/>
            <person name="Nejsum P."/>
            <person name="Schwarz E.M."/>
            <person name="Hu L."/>
            <person name="Young N.D."/>
            <person name="Hall R.S."/>
            <person name="Korhonen P.K."/>
            <person name="Liao S."/>
            <person name="Thamsborg S."/>
            <person name="Xia J."/>
            <person name="Xu P."/>
            <person name="Wang S."/>
            <person name="Scheerlinck J.P."/>
            <person name="Hofmann A."/>
            <person name="Sternberg P.W."/>
            <person name="Wang J."/>
            <person name="Gasser R.B."/>
        </authorList>
    </citation>
    <scope>NUCLEOTIDE SEQUENCE [LARGE SCALE GENOMIC DNA]</scope>
    <source>
        <strain evidence="3">DCEP-RM93M</strain>
    </source>
</reference>
<evidence type="ECO:0000256" key="1">
    <source>
        <dbReference type="ARBA" id="ARBA00004123"/>
    </source>
</evidence>
<evidence type="ECO:0000313" key="3">
    <source>
        <dbReference type="EMBL" id="KFD56694.1"/>
    </source>
</evidence>
<organism evidence="3 4">
    <name type="scientific">Trichuris suis</name>
    <name type="common">pig whipworm</name>
    <dbReference type="NCBI Taxonomy" id="68888"/>
    <lineage>
        <taxon>Eukaryota</taxon>
        <taxon>Metazoa</taxon>
        <taxon>Ecdysozoa</taxon>
        <taxon>Nematoda</taxon>
        <taxon>Enoplea</taxon>
        <taxon>Dorylaimia</taxon>
        <taxon>Trichinellida</taxon>
        <taxon>Trichuridae</taxon>
        <taxon>Trichuris</taxon>
    </lineage>
</organism>
<dbReference type="GO" id="GO:0005634">
    <property type="term" value="C:nucleus"/>
    <property type="evidence" value="ECO:0007669"/>
    <property type="project" value="UniProtKB-SubCell"/>
</dbReference>
<protein>
    <recommendedName>
        <fullName evidence="2">HTH psq-type domain-containing protein</fullName>
    </recommendedName>
</protein>
<evidence type="ECO:0000313" key="4">
    <source>
        <dbReference type="Proteomes" id="UP000030764"/>
    </source>
</evidence>
<dbReference type="Gene3D" id="1.10.10.60">
    <property type="entry name" value="Homeodomain-like"/>
    <property type="match status" value="1"/>
</dbReference>
<name>A0A085MHJ8_9BILA</name>
<dbReference type="GO" id="GO:0003677">
    <property type="term" value="F:DNA binding"/>
    <property type="evidence" value="ECO:0007669"/>
    <property type="project" value="InterPro"/>
</dbReference>
<sequence length="115" mass="12893">MGPEEATKPKKAQKRVPLSSKLEVIRRFDRGERSVDIVRAVSLSASTIRSVYLQKHKILKAAEVTVGNRKVVTLSRPQIMDRMESLLLEWIGRCGDRGVPLSYLIFSEGESNPSV</sequence>
<dbReference type="EMBL" id="KL363192">
    <property type="protein sequence ID" value="KFD56694.1"/>
    <property type="molecule type" value="Genomic_DNA"/>
</dbReference>
<accession>A0A085MHJ8</accession>
<dbReference type="InterPro" id="IPR009057">
    <property type="entry name" value="Homeodomain-like_sf"/>
</dbReference>
<feature type="domain" description="HTH psq-type" evidence="2">
    <location>
        <begin position="19"/>
        <end position="60"/>
    </location>
</feature>
<dbReference type="Pfam" id="PF04218">
    <property type="entry name" value="CENP-B_N"/>
    <property type="match status" value="1"/>
</dbReference>
<dbReference type="AlphaFoldDB" id="A0A085MHJ8"/>
<evidence type="ECO:0000259" key="2">
    <source>
        <dbReference type="Pfam" id="PF04218"/>
    </source>
</evidence>
<dbReference type="Proteomes" id="UP000030764">
    <property type="component" value="Unassembled WGS sequence"/>
</dbReference>
<dbReference type="InterPro" id="IPR007889">
    <property type="entry name" value="HTH_Psq"/>
</dbReference>
<dbReference type="SUPFAM" id="SSF46689">
    <property type="entry name" value="Homeodomain-like"/>
    <property type="match status" value="1"/>
</dbReference>